<feature type="compositionally biased region" description="Polar residues" evidence="1">
    <location>
        <begin position="78"/>
        <end position="87"/>
    </location>
</feature>
<protein>
    <submittedName>
        <fullName evidence="2">Uncharacterized protein</fullName>
    </submittedName>
</protein>
<gene>
    <name evidence="2" type="ORF">EVAR_66728_1</name>
</gene>
<evidence type="ECO:0000313" key="2">
    <source>
        <dbReference type="EMBL" id="GBP92312.1"/>
    </source>
</evidence>
<feature type="region of interest" description="Disordered" evidence="1">
    <location>
        <begin position="71"/>
        <end position="102"/>
    </location>
</feature>
<dbReference type="EMBL" id="BGZK01002261">
    <property type="protein sequence ID" value="GBP92312.1"/>
    <property type="molecule type" value="Genomic_DNA"/>
</dbReference>
<evidence type="ECO:0000313" key="3">
    <source>
        <dbReference type="Proteomes" id="UP000299102"/>
    </source>
</evidence>
<feature type="region of interest" description="Disordered" evidence="1">
    <location>
        <begin position="1"/>
        <end position="29"/>
    </location>
</feature>
<proteinExistence type="predicted"/>
<sequence>MPLIVPSTRGQTTSPRTHKGRAQSGGRRRFRLQRGRLLERAMHICADGNINARLIFILSAHLHNRVRSAVGAPPRLNYGNTASNSASGRAVISTPAPTSSYG</sequence>
<feature type="compositionally biased region" description="Basic residues" evidence="1">
    <location>
        <begin position="16"/>
        <end position="29"/>
    </location>
</feature>
<organism evidence="2 3">
    <name type="scientific">Eumeta variegata</name>
    <name type="common">Bagworm moth</name>
    <name type="synonym">Eumeta japonica</name>
    <dbReference type="NCBI Taxonomy" id="151549"/>
    <lineage>
        <taxon>Eukaryota</taxon>
        <taxon>Metazoa</taxon>
        <taxon>Ecdysozoa</taxon>
        <taxon>Arthropoda</taxon>
        <taxon>Hexapoda</taxon>
        <taxon>Insecta</taxon>
        <taxon>Pterygota</taxon>
        <taxon>Neoptera</taxon>
        <taxon>Endopterygota</taxon>
        <taxon>Lepidoptera</taxon>
        <taxon>Glossata</taxon>
        <taxon>Ditrysia</taxon>
        <taxon>Tineoidea</taxon>
        <taxon>Psychidae</taxon>
        <taxon>Oiketicinae</taxon>
        <taxon>Eumeta</taxon>
    </lineage>
</organism>
<accession>A0A4C1ZXT2</accession>
<evidence type="ECO:0000256" key="1">
    <source>
        <dbReference type="SAM" id="MobiDB-lite"/>
    </source>
</evidence>
<dbReference type="AlphaFoldDB" id="A0A4C1ZXT2"/>
<reference evidence="2 3" key="1">
    <citation type="journal article" date="2019" name="Commun. Biol.">
        <title>The bagworm genome reveals a unique fibroin gene that provides high tensile strength.</title>
        <authorList>
            <person name="Kono N."/>
            <person name="Nakamura H."/>
            <person name="Ohtoshi R."/>
            <person name="Tomita M."/>
            <person name="Numata K."/>
            <person name="Arakawa K."/>
        </authorList>
    </citation>
    <scope>NUCLEOTIDE SEQUENCE [LARGE SCALE GENOMIC DNA]</scope>
</reference>
<keyword evidence="3" id="KW-1185">Reference proteome</keyword>
<dbReference type="Proteomes" id="UP000299102">
    <property type="component" value="Unassembled WGS sequence"/>
</dbReference>
<comment type="caution">
    <text evidence="2">The sequence shown here is derived from an EMBL/GenBank/DDBJ whole genome shotgun (WGS) entry which is preliminary data.</text>
</comment>
<name>A0A4C1ZXT2_EUMVA</name>